<dbReference type="Gene3D" id="3.30.110.10">
    <property type="entry name" value="Translation initiation factor 3 (IF-3), C-terminal domain"/>
    <property type="match status" value="1"/>
</dbReference>
<evidence type="ECO:0000256" key="2">
    <source>
        <dbReference type="ARBA" id="ARBA00022540"/>
    </source>
</evidence>
<dbReference type="HAMAP" id="MF_00080">
    <property type="entry name" value="IF_3"/>
    <property type="match status" value="1"/>
</dbReference>
<dbReference type="Gene3D" id="3.10.20.80">
    <property type="entry name" value="Translation initiation factor 3 (IF-3), N-terminal domain"/>
    <property type="match status" value="1"/>
</dbReference>
<dbReference type="SUPFAM" id="SSF54364">
    <property type="entry name" value="Translation initiation factor IF3, N-terminal domain"/>
    <property type="match status" value="1"/>
</dbReference>
<dbReference type="Pfam" id="PF00707">
    <property type="entry name" value="IF3_C"/>
    <property type="match status" value="1"/>
</dbReference>
<evidence type="ECO:0000256" key="6">
    <source>
        <dbReference type="RuleBase" id="RU000646"/>
    </source>
</evidence>
<dbReference type="GeneID" id="78275128"/>
<dbReference type="PANTHER" id="PTHR10938">
    <property type="entry name" value="TRANSLATION INITIATION FACTOR IF-3"/>
    <property type="match status" value="1"/>
</dbReference>
<comment type="similarity">
    <text evidence="1 4 6">Belongs to the IF-3 family.</text>
</comment>
<dbReference type="FunFam" id="3.30.110.10:FF:000001">
    <property type="entry name" value="Translation initiation factor IF-3"/>
    <property type="match status" value="1"/>
</dbReference>
<feature type="domain" description="Translation initiation factor 3 C-terminal" evidence="7">
    <location>
        <begin position="92"/>
        <end position="177"/>
    </location>
</feature>
<evidence type="ECO:0000256" key="3">
    <source>
        <dbReference type="ARBA" id="ARBA00022917"/>
    </source>
</evidence>
<dbReference type="AlphaFoldDB" id="A0A1U7NNP7"/>
<comment type="subunit">
    <text evidence="4 6">Monomer.</text>
</comment>
<evidence type="ECO:0000313" key="9">
    <source>
        <dbReference type="EMBL" id="OLU46969.1"/>
    </source>
</evidence>
<dbReference type="InterPro" id="IPR019813">
    <property type="entry name" value="Translation_initiation_fac3_CS"/>
</dbReference>
<dbReference type="GO" id="GO:0003743">
    <property type="term" value="F:translation initiation factor activity"/>
    <property type="evidence" value="ECO:0007669"/>
    <property type="project" value="UniProtKB-UniRule"/>
</dbReference>
<evidence type="ECO:0000259" key="7">
    <source>
        <dbReference type="Pfam" id="PF00707"/>
    </source>
</evidence>
<dbReference type="STRING" id="1862672.BO225_04085"/>
<evidence type="ECO:0000259" key="8">
    <source>
        <dbReference type="Pfam" id="PF05198"/>
    </source>
</evidence>
<feature type="domain" description="Translation initiation factor 3 N-terminal" evidence="8">
    <location>
        <begin position="17"/>
        <end position="85"/>
    </location>
</feature>
<dbReference type="InterPro" id="IPR036788">
    <property type="entry name" value="T_IF-3_C_sf"/>
</dbReference>
<dbReference type="InterPro" id="IPR001288">
    <property type="entry name" value="Translation_initiation_fac_3"/>
</dbReference>
<dbReference type="GO" id="GO:0043022">
    <property type="term" value="F:ribosome binding"/>
    <property type="evidence" value="ECO:0007669"/>
    <property type="project" value="TreeGrafter"/>
</dbReference>
<keyword evidence="3 4" id="KW-0648">Protein biosynthesis</keyword>
<comment type="function">
    <text evidence="4 6">IF-3 binds to the 30S ribosomal subunit and shifts the equilibrium between 70S ribosomes and their 50S and 30S subunits in favor of the free subunits, thus enhancing the availability of 30S subunits on which protein synthesis initiation begins.</text>
</comment>
<dbReference type="RefSeq" id="WP_076341009.1">
    <property type="nucleotide sequence ID" value="NZ_CAMQYT010000063.1"/>
</dbReference>
<dbReference type="EMBL" id="MPKA01000056">
    <property type="protein sequence ID" value="OLU46969.1"/>
    <property type="molecule type" value="Genomic_DNA"/>
</dbReference>
<evidence type="ECO:0000256" key="1">
    <source>
        <dbReference type="ARBA" id="ARBA00005439"/>
    </source>
</evidence>
<dbReference type="PANTHER" id="PTHR10938:SF0">
    <property type="entry name" value="TRANSLATION INITIATION FACTOR IF-3, MITOCHONDRIAL"/>
    <property type="match status" value="1"/>
</dbReference>
<dbReference type="GO" id="GO:0016020">
    <property type="term" value="C:membrane"/>
    <property type="evidence" value="ECO:0007669"/>
    <property type="project" value="TreeGrafter"/>
</dbReference>
<dbReference type="GO" id="GO:0005829">
    <property type="term" value="C:cytosol"/>
    <property type="evidence" value="ECO:0007669"/>
    <property type="project" value="TreeGrafter"/>
</dbReference>
<dbReference type="PROSITE" id="PS00938">
    <property type="entry name" value="IF3"/>
    <property type="match status" value="1"/>
</dbReference>
<accession>A0A1U7NNP7</accession>
<gene>
    <name evidence="4" type="primary">infC</name>
    <name evidence="9" type="ORF">BO225_04085</name>
</gene>
<dbReference type="InterPro" id="IPR036787">
    <property type="entry name" value="T_IF-3_N_sf"/>
</dbReference>
<dbReference type="GO" id="GO:0032790">
    <property type="term" value="P:ribosome disassembly"/>
    <property type="evidence" value="ECO:0007669"/>
    <property type="project" value="TreeGrafter"/>
</dbReference>
<protein>
    <recommendedName>
        <fullName evidence="4 5">Translation initiation factor IF-3</fullName>
    </recommendedName>
</protein>
<evidence type="ECO:0000256" key="5">
    <source>
        <dbReference type="NCBIfam" id="TIGR00168"/>
    </source>
</evidence>
<dbReference type="InterPro" id="IPR019814">
    <property type="entry name" value="Translation_initiation_fac_3_N"/>
</dbReference>
<keyword evidence="4" id="KW-0963">Cytoplasm</keyword>
<dbReference type="OrthoDB" id="9806014at2"/>
<dbReference type="NCBIfam" id="TIGR00168">
    <property type="entry name" value="infC"/>
    <property type="match status" value="1"/>
</dbReference>
<dbReference type="InterPro" id="IPR019815">
    <property type="entry name" value="Translation_initiation_fac_3_C"/>
</dbReference>
<dbReference type="Proteomes" id="UP000186705">
    <property type="component" value="Unassembled WGS sequence"/>
</dbReference>
<evidence type="ECO:0000256" key="4">
    <source>
        <dbReference type="HAMAP-Rule" id="MF_00080"/>
    </source>
</evidence>
<evidence type="ECO:0000313" key="10">
    <source>
        <dbReference type="Proteomes" id="UP000186705"/>
    </source>
</evidence>
<name>A0A1U7NNP7_9FIRM</name>
<reference evidence="9 10" key="1">
    <citation type="submission" date="2016-11" db="EMBL/GenBank/DDBJ databases">
        <title>Description of two novel members of the family Erysipelotrichaceae: Ileibacterium lipovorans gen. nov., sp. nov. and Dubosiella newyorkensis, gen. nov., sp. nov.</title>
        <authorList>
            <person name="Cox L.M."/>
            <person name="Sohn J."/>
            <person name="Tyrrell K.L."/>
            <person name="Citron D.M."/>
            <person name="Lawson P.A."/>
            <person name="Patel N.B."/>
            <person name="Iizumi T."/>
            <person name="Perez-Perez G.I."/>
            <person name="Goldstein E.J."/>
            <person name="Blaser M.J."/>
        </authorList>
    </citation>
    <scope>NUCLEOTIDE SEQUENCE [LARGE SCALE GENOMIC DNA]</scope>
    <source>
        <strain evidence="9 10">NYU-BL-A4</strain>
    </source>
</reference>
<comment type="caution">
    <text evidence="9">The sequence shown here is derived from an EMBL/GenBank/DDBJ whole genome shotgun (WGS) entry which is preliminary data.</text>
</comment>
<keyword evidence="10" id="KW-1185">Reference proteome</keyword>
<dbReference type="Pfam" id="PF05198">
    <property type="entry name" value="IF3_N"/>
    <property type="match status" value="1"/>
</dbReference>
<dbReference type="SUPFAM" id="SSF55200">
    <property type="entry name" value="Translation initiation factor IF3, C-terminal domain"/>
    <property type="match status" value="1"/>
</dbReference>
<sequence length="179" mass="20765">MNNRKVAPNNVNDDLFNEKIPFRELLVIDSDGKQLGVLSKREALDIAYRQNLDLLCVAPKARPAVCKILDYGRYHFEQQKKAKEAKRKQHTVEIKALRLSPIIDTHDFETKVRQTKKWIESGMKVKIDMRFRGRMMTRQEVGKQIMNQFLDEVKDIAAIEKRPSLEGNTMSTVLAPKKK</sequence>
<proteinExistence type="inferred from homology"/>
<organism evidence="9 10">
    <name type="scientific">Dubosiella newyorkensis</name>
    <dbReference type="NCBI Taxonomy" id="1862672"/>
    <lineage>
        <taxon>Bacteria</taxon>
        <taxon>Bacillati</taxon>
        <taxon>Bacillota</taxon>
        <taxon>Erysipelotrichia</taxon>
        <taxon>Erysipelotrichales</taxon>
        <taxon>Erysipelotrichaceae</taxon>
        <taxon>Dubosiella</taxon>
    </lineage>
</organism>
<comment type="subcellular location">
    <subcellularLocation>
        <location evidence="4 6">Cytoplasm</location>
    </subcellularLocation>
</comment>
<keyword evidence="2 4" id="KW-0396">Initiation factor</keyword>